<feature type="transmembrane region" description="Helical" evidence="2">
    <location>
        <begin position="21"/>
        <end position="43"/>
    </location>
</feature>
<evidence type="ECO:0000313" key="4">
    <source>
        <dbReference type="EMBL" id="ACR72620.1"/>
    </source>
</evidence>
<dbReference type="eggNOG" id="ENOG50330QA">
    <property type="taxonomic scope" value="Bacteria"/>
</dbReference>
<dbReference type="EMBL" id="CP001104">
    <property type="protein sequence ID" value="ACR72620.1"/>
    <property type="molecule type" value="Genomic_DNA"/>
</dbReference>
<evidence type="ECO:0000259" key="3">
    <source>
        <dbReference type="SMART" id="SM00635"/>
    </source>
</evidence>
<dbReference type="AlphaFoldDB" id="C4Z330"/>
<dbReference type="InterPro" id="IPR003343">
    <property type="entry name" value="Big_2"/>
</dbReference>
<feature type="compositionally biased region" description="Low complexity" evidence="1">
    <location>
        <begin position="198"/>
        <end position="227"/>
    </location>
</feature>
<reference evidence="4 5" key="1">
    <citation type="journal article" date="2009" name="Proc. Natl. Acad. Sci. U.S.A.">
        <title>Characterizing a model human gut microbiota composed of members of its two dominant bacterial phyla.</title>
        <authorList>
            <person name="Mahowald M.A."/>
            <person name="Rey F.E."/>
            <person name="Seedorf H."/>
            <person name="Turnbaugh P.J."/>
            <person name="Fulton R.S."/>
            <person name="Wollam A."/>
            <person name="Shah N."/>
            <person name="Wang C."/>
            <person name="Magrini V."/>
            <person name="Wilson R.K."/>
            <person name="Cantarel B.L."/>
            <person name="Coutinho P.M."/>
            <person name="Henrissat B."/>
            <person name="Crock L.W."/>
            <person name="Russell A."/>
            <person name="Verberkmoes N.C."/>
            <person name="Hettich R.L."/>
            <person name="Gordon J.I."/>
        </authorList>
    </citation>
    <scope>NUCLEOTIDE SEQUENCE [LARGE SCALE GENOMIC DNA]</scope>
    <source>
        <strain evidence="5">ATCC 27750 / DSM 3376 / VPI C15-48 / C15-B4</strain>
    </source>
</reference>
<organism evidence="4 5">
    <name type="scientific">Lachnospira eligens (strain ATCC 27750 / DSM 3376 / VPI C15-48 / C15-B4)</name>
    <name type="common">Eubacterium eligens</name>
    <dbReference type="NCBI Taxonomy" id="515620"/>
    <lineage>
        <taxon>Bacteria</taxon>
        <taxon>Bacillati</taxon>
        <taxon>Bacillota</taxon>
        <taxon>Clostridia</taxon>
        <taxon>Lachnospirales</taxon>
        <taxon>Lachnospiraceae</taxon>
        <taxon>Lachnospira</taxon>
    </lineage>
</organism>
<keyword evidence="2" id="KW-0812">Transmembrane</keyword>
<protein>
    <recommendedName>
        <fullName evidence="3">BIG2 domain-containing protein</fullName>
    </recommendedName>
</protein>
<proteinExistence type="predicted"/>
<dbReference type="HOGENOM" id="CLU_777889_0_0_9"/>
<keyword evidence="5" id="KW-1185">Reference proteome</keyword>
<dbReference type="InterPro" id="IPR008964">
    <property type="entry name" value="Invasin/intimin_cell_adhesion"/>
</dbReference>
<feature type="domain" description="BIG2" evidence="3">
    <location>
        <begin position="75"/>
        <end position="151"/>
    </location>
</feature>
<keyword evidence="2" id="KW-0472">Membrane</keyword>
<name>C4Z330_LACE2</name>
<dbReference type="KEGG" id="eel:EUBELI_01629"/>
<dbReference type="SUPFAM" id="SSF49373">
    <property type="entry name" value="Invasin/intimin cell-adhesion fragments"/>
    <property type="match status" value="1"/>
</dbReference>
<dbReference type="STRING" id="515620.EUBELI_01629"/>
<gene>
    <name evidence="4" type="ordered locus">EUBELI_01629</name>
</gene>
<evidence type="ECO:0000313" key="5">
    <source>
        <dbReference type="Proteomes" id="UP000001476"/>
    </source>
</evidence>
<feature type="compositionally biased region" description="Polar residues" evidence="1">
    <location>
        <begin position="228"/>
        <end position="258"/>
    </location>
</feature>
<dbReference type="SMART" id="SM00635">
    <property type="entry name" value="BID_2"/>
    <property type="match status" value="1"/>
</dbReference>
<feature type="region of interest" description="Disordered" evidence="1">
    <location>
        <begin position="175"/>
        <end position="258"/>
    </location>
</feature>
<dbReference type="Gene3D" id="2.60.40.1080">
    <property type="match status" value="1"/>
</dbReference>
<sequence length="356" mass="37872">MCIEYNIFMRKIMRNIKIKRTTVIILMGIILAVVLAVVLIISFNKSDGNEQQADVNVSKINLKPSQAQDEYEVKEGTQIDILFENTAIPVGTSLKVTAIVSPDDNEKSLIWTSSNEQVFSVDKDGVITINGVGTATLTATVGSVSDAVVVEGITKVSQGSSNGFVVYTGNNNNGKGNTYDSSGEHGQQVGIGTGLGHGQQENGQTGSSSSENGQTGSSSSENSQTGGVTSENNQSVPGNTDNSQKGGNSSDDIGSMLSGNGFEQTVSNVYVCRQDGIYYGEIVTQSNVTIIYIKQRSAAFDNRIQSVIENLLPGNSSYVWNSYVSASTDRTFTVDNRMVRIVVATGGGHSQIVIYN</sequence>
<evidence type="ECO:0000256" key="1">
    <source>
        <dbReference type="SAM" id="MobiDB-lite"/>
    </source>
</evidence>
<accession>C4Z330</accession>
<dbReference type="Pfam" id="PF02368">
    <property type="entry name" value="Big_2"/>
    <property type="match status" value="1"/>
</dbReference>
<evidence type="ECO:0000256" key="2">
    <source>
        <dbReference type="SAM" id="Phobius"/>
    </source>
</evidence>
<dbReference type="Proteomes" id="UP000001476">
    <property type="component" value="Chromosome"/>
</dbReference>
<keyword evidence="2" id="KW-1133">Transmembrane helix</keyword>